<dbReference type="EMBL" id="QNTV01000008">
    <property type="protein sequence ID" value="RBA57442.1"/>
    <property type="molecule type" value="Genomic_DNA"/>
</dbReference>
<dbReference type="Proteomes" id="UP000252554">
    <property type="component" value="Unassembled WGS sequence"/>
</dbReference>
<evidence type="ECO:0000313" key="2">
    <source>
        <dbReference type="EMBL" id="RBA57442.1"/>
    </source>
</evidence>
<feature type="domain" description="Methyltransferase" evidence="1">
    <location>
        <begin position="38"/>
        <end position="131"/>
    </location>
</feature>
<keyword evidence="2" id="KW-0489">Methyltransferase</keyword>
<evidence type="ECO:0000313" key="3">
    <source>
        <dbReference type="Proteomes" id="UP000252554"/>
    </source>
</evidence>
<sequence length="196" mass="22041">MSGAVLMRDFLEATRGAPEHPTLRKALNLWTQPPSQALDLGCGAGRDSLALLRSGWDVVALDRDPRALEALREQSDNYRSGALITICRSFEDNVPLPAVDLINAGFALPFCRPDAFQDLWSRITQSLRQQGLFSGHFFGPNDAWADKGLSILNREQLMRQMDGWTLLELNEFEYDGKTAVGSNKHWHLFEVIARRD</sequence>
<dbReference type="CDD" id="cd02440">
    <property type="entry name" value="AdoMet_MTases"/>
    <property type="match status" value="1"/>
</dbReference>
<accession>A0A365PTR8</accession>
<organism evidence="2 3">
    <name type="scientific">Stutzerimonas zhaodongensis</name>
    <dbReference type="NCBI Taxonomy" id="1176257"/>
    <lineage>
        <taxon>Bacteria</taxon>
        <taxon>Pseudomonadati</taxon>
        <taxon>Pseudomonadota</taxon>
        <taxon>Gammaproteobacteria</taxon>
        <taxon>Pseudomonadales</taxon>
        <taxon>Pseudomonadaceae</taxon>
        <taxon>Stutzerimonas</taxon>
    </lineage>
</organism>
<reference evidence="2 3" key="1">
    <citation type="submission" date="2018-06" db="EMBL/GenBank/DDBJ databases">
        <title>Whole genome sequencing of four bacterial strains from South Shetland trench revealing bio-synthetic gene clusters.</title>
        <authorList>
            <person name="Abdel-Mageed W.M."/>
            <person name="Lehri B."/>
            <person name="Jarmusch S.A."/>
            <person name="Miranda K."/>
            <person name="Goodfellow M."/>
            <person name="Jaspars M."/>
            <person name="Karlyshev A.V."/>
        </authorList>
    </citation>
    <scope>NUCLEOTIDE SEQUENCE [LARGE SCALE GENOMIC DNA]</scope>
    <source>
        <strain evidence="2 3">SST2</strain>
    </source>
</reference>
<dbReference type="AlphaFoldDB" id="A0A365PTR8"/>
<dbReference type="GO" id="GO:0032259">
    <property type="term" value="P:methylation"/>
    <property type="evidence" value="ECO:0007669"/>
    <property type="project" value="UniProtKB-KW"/>
</dbReference>
<proteinExistence type="predicted"/>
<protein>
    <submittedName>
        <fullName evidence="2">Class I SAM-dependent methyltransferase</fullName>
    </submittedName>
</protein>
<name>A0A365PTR8_9GAMM</name>
<dbReference type="Gene3D" id="3.40.50.150">
    <property type="entry name" value="Vaccinia Virus protein VP39"/>
    <property type="match status" value="1"/>
</dbReference>
<dbReference type="Pfam" id="PF13649">
    <property type="entry name" value="Methyltransf_25"/>
    <property type="match status" value="1"/>
</dbReference>
<comment type="caution">
    <text evidence="2">The sequence shown here is derived from an EMBL/GenBank/DDBJ whole genome shotgun (WGS) entry which is preliminary data.</text>
</comment>
<dbReference type="InterPro" id="IPR029063">
    <property type="entry name" value="SAM-dependent_MTases_sf"/>
</dbReference>
<dbReference type="GO" id="GO:0008168">
    <property type="term" value="F:methyltransferase activity"/>
    <property type="evidence" value="ECO:0007669"/>
    <property type="project" value="UniProtKB-KW"/>
</dbReference>
<dbReference type="SUPFAM" id="SSF53335">
    <property type="entry name" value="S-adenosyl-L-methionine-dependent methyltransferases"/>
    <property type="match status" value="1"/>
</dbReference>
<dbReference type="InterPro" id="IPR041698">
    <property type="entry name" value="Methyltransf_25"/>
</dbReference>
<keyword evidence="2" id="KW-0808">Transferase</keyword>
<gene>
    <name evidence="2" type="ORF">DQ403_12435</name>
</gene>
<evidence type="ECO:0000259" key="1">
    <source>
        <dbReference type="Pfam" id="PF13649"/>
    </source>
</evidence>